<dbReference type="InterPro" id="IPR036928">
    <property type="entry name" value="AS_sf"/>
</dbReference>
<evidence type="ECO:0000313" key="3">
    <source>
        <dbReference type="EMBL" id="GMA34625.1"/>
    </source>
</evidence>
<proteinExistence type="predicted"/>
<dbReference type="Gene3D" id="3.90.1300.10">
    <property type="entry name" value="Amidase signature (AS) domain"/>
    <property type="match status" value="1"/>
</dbReference>
<dbReference type="InterPro" id="IPR023631">
    <property type="entry name" value="Amidase_dom"/>
</dbReference>
<comment type="caution">
    <text evidence="3">The sequence shown here is derived from an EMBL/GenBank/DDBJ whole genome shotgun (WGS) entry which is preliminary data.</text>
</comment>
<reference evidence="4" key="1">
    <citation type="journal article" date="2019" name="Int. J. Syst. Evol. Microbiol.">
        <title>The Global Catalogue of Microorganisms (GCM) 10K type strain sequencing project: providing services to taxonomists for standard genome sequencing and annotation.</title>
        <authorList>
            <consortium name="The Broad Institute Genomics Platform"/>
            <consortium name="The Broad Institute Genome Sequencing Center for Infectious Disease"/>
            <person name="Wu L."/>
            <person name="Ma J."/>
        </authorList>
    </citation>
    <scope>NUCLEOTIDE SEQUENCE [LARGE SCALE GENOMIC DNA]</scope>
    <source>
        <strain evidence="4">NBRC 112299</strain>
    </source>
</reference>
<dbReference type="EMBL" id="BSUN01000001">
    <property type="protein sequence ID" value="GMA34625.1"/>
    <property type="molecule type" value="Genomic_DNA"/>
</dbReference>
<feature type="domain" description="Amidase" evidence="2">
    <location>
        <begin position="29"/>
        <end position="370"/>
    </location>
</feature>
<dbReference type="PANTHER" id="PTHR46310">
    <property type="entry name" value="AMIDASE 1"/>
    <property type="match status" value="1"/>
</dbReference>
<accession>A0ABQ6IA59</accession>
<dbReference type="PROSITE" id="PS00571">
    <property type="entry name" value="AMIDASES"/>
    <property type="match status" value="1"/>
</dbReference>
<feature type="compositionally biased region" description="Basic and acidic residues" evidence="1">
    <location>
        <begin position="389"/>
        <end position="399"/>
    </location>
</feature>
<keyword evidence="4" id="KW-1185">Reference proteome</keyword>
<evidence type="ECO:0000313" key="4">
    <source>
        <dbReference type="Proteomes" id="UP001157125"/>
    </source>
</evidence>
<dbReference type="SUPFAM" id="SSF75304">
    <property type="entry name" value="Amidase signature (AS) enzymes"/>
    <property type="match status" value="1"/>
</dbReference>
<dbReference type="InterPro" id="IPR020556">
    <property type="entry name" value="Amidase_CS"/>
</dbReference>
<dbReference type="Proteomes" id="UP001157125">
    <property type="component" value="Unassembled WGS sequence"/>
</dbReference>
<dbReference type="PANTHER" id="PTHR46310:SF7">
    <property type="entry name" value="AMIDASE 1"/>
    <property type="match status" value="1"/>
</dbReference>
<name>A0ABQ6IA59_9MICO</name>
<protein>
    <recommendedName>
        <fullName evidence="2">Amidase domain-containing protein</fullName>
    </recommendedName>
</protein>
<gene>
    <name evidence="3" type="ORF">GCM10025876_08290</name>
</gene>
<evidence type="ECO:0000256" key="1">
    <source>
        <dbReference type="SAM" id="MobiDB-lite"/>
    </source>
</evidence>
<sequence>MIHAAQVAAPATAFDARVWRVLGNPLAPGAPSGALAGHTVAVKDVYAVVGQAIGGGVPAFLAEADVEEESADAVAALTRSGASVVGIAQTDQFAYSIAGINAAYGTPPNVAVPGAIPGGSSSGPASAVAQGQASIGLGTDTAGSIRVPASYQGLWGLRPTHGLVSLRGALPLAPSYDTAGWLARDGETLLAAARASLDPASQREVARDAAVVSGPVFLAADDEVALALGDAIDALSAAEVFTSLEPVNTPAPEDLFRIFRYTQSAEAARSWQDWIGAHPGALAADVAERFAWAAAVTADEEAGALEARAEARNALDLALGDDILLLPSASSVAPALDASPERLQAVREATLGMTAIAGITGRPALSVPLVEPRRGSGGAVPGGPARVRSRTDRDRDRLA</sequence>
<evidence type="ECO:0000259" key="2">
    <source>
        <dbReference type="Pfam" id="PF01425"/>
    </source>
</evidence>
<feature type="region of interest" description="Disordered" evidence="1">
    <location>
        <begin position="368"/>
        <end position="399"/>
    </location>
</feature>
<dbReference type="Pfam" id="PF01425">
    <property type="entry name" value="Amidase"/>
    <property type="match status" value="1"/>
</dbReference>
<organism evidence="3 4">
    <name type="scientific">Demequina litorisediminis</name>
    <dbReference type="NCBI Taxonomy" id="1849022"/>
    <lineage>
        <taxon>Bacteria</taxon>
        <taxon>Bacillati</taxon>
        <taxon>Actinomycetota</taxon>
        <taxon>Actinomycetes</taxon>
        <taxon>Micrococcales</taxon>
        <taxon>Demequinaceae</taxon>
        <taxon>Demequina</taxon>
    </lineage>
</organism>